<evidence type="ECO:0000256" key="4">
    <source>
        <dbReference type="ARBA" id="ARBA00022679"/>
    </source>
</evidence>
<evidence type="ECO:0000256" key="2">
    <source>
        <dbReference type="ARBA" id="ARBA00012438"/>
    </source>
</evidence>
<dbReference type="Gene3D" id="3.40.50.2300">
    <property type="match status" value="1"/>
</dbReference>
<feature type="domain" description="Response regulatory" evidence="9">
    <location>
        <begin position="601"/>
        <end position="718"/>
    </location>
</feature>
<dbReference type="InterPro" id="IPR005467">
    <property type="entry name" value="His_kinase_dom"/>
</dbReference>
<dbReference type="PANTHER" id="PTHR43047">
    <property type="entry name" value="TWO-COMPONENT HISTIDINE PROTEIN KINASE"/>
    <property type="match status" value="1"/>
</dbReference>
<keyword evidence="4" id="KW-0808">Transferase</keyword>
<keyword evidence="5 10" id="KW-0418">Kinase</keyword>
<dbReference type="Pfam" id="PF00072">
    <property type="entry name" value="Response_reg"/>
    <property type="match status" value="1"/>
</dbReference>
<dbReference type="InterPro" id="IPR004358">
    <property type="entry name" value="Sig_transdc_His_kin-like_C"/>
</dbReference>
<keyword evidence="11" id="KW-1185">Reference proteome</keyword>
<dbReference type="SUPFAM" id="SSF55874">
    <property type="entry name" value="ATPase domain of HSP90 chaperone/DNA topoisomerase II/histidine kinase"/>
    <property type="match status" value="1"/>
</dbReference>
<evidence type="ECO:0000313" key="10">
    <source>
        <dbReference type="EMBL" id="MFD2742959.1"/>
    </source>
</evidence>
<dbReference type="InterPro" id="IPR003594">
    <property type="entry name" value="HATPase_dom"/>
</dbReference>
<dbReference type="InterPro" id="IPR036890">
    <property type="entry name" value="HATPase_C_sf"/>
</dbReference>
<evidence type="ECO:0000256" key="7">
    <source>
        <dbReference type="SAM" id="Phobius"/>
    </source>
</evidence>
<dbReference type="SUPFAM" id="SSF47384">
    <property type="entry name" value="Homodimeric domain of signal transducing histidine kinase"/>
    <property type="match status" value="1"/>
</dbReference>
<dbReference type="SUPFAM" id="SSF52172">
    <property type="entry name" value="CheY-like"/>
    <property type="match status" value="1"/>
</dbReference>
<evidence type="ECO:0000256" key="1">
    <source>
        <dbReference type="ARBA" id="ARBA00000085"/>
    </source>
</evidence>
<evidence type="ECO:0000256" key="6">
    <source>
        <dbReference type="PROSITE-ProRule" id="PRU00169"/>
    </source>
</evidence>
<comment type="catalytic activity">
    <reaction evidence="1">
        <text>ATP + protein L-histidine = ADP + protein N-phospho-L-histidine.</text>
        <dbReference type="EC" id="2.7.13.3"/>
    </reaction>
</comment>
<evidence type="ECO:0000313" key="11">
    <source>
        <dbReference type="Proteomes" id="UP001597418"/>
    </source>
</evidence>
<keyword evidence="7" id="KW-0472">Membrane</keyword>
<dbReference type="Pfam" id="PF02518">
    <property type="entry name" value="HATPase_c"/>
    <property type="match status" value="1"/>
</dbReference>
<dbReference type="Proteomes" id="UP001597418">
    <property type="component" value="Unassembled WGS sequence"/>
</dbReference>
<dbReference type="SMART" id="SM00448">
    <property type="entry name" value="REC"/>
    <property type="match status" value="1"/>
</dbReference>
<keyword evidence="7" id="KW-1133">Transmembrane helix</keyword>
<dbReference type="Pfam" id="PF00512">
    <property type="entry name" value="HisKA"/>
    <property type="match status" value="1"/>
</dbReference>
<dbReference type="SMART" id="SM00388">
    <property type="entry name" value="HisKA"/>
    <property type="match status" value="1"/>
</dbReference>
<dbReference type="PROSITE" id="PS50109">
    <property type="entry name" value="HIS_KIN"/>
    <property type="match status" value="1"/>
</dbReference>
<dbReference type="PRINTS" id="PR00344">
    <property type="entry name" value="BCTRLSENSOR"/>
</dbReference>
<reference evidence="11" key="1">
    <citation type="journal article" date="2019" name="Int. J. Syst. Evol. Microbiol.">
        <title>The Global Catalogue of Microorganisms (GCM) 10K type strain sequencing project: providing services to taxonomists for standard genome sequencing and annotation.</title>
        <authorList>
            <consortium name="The Broad Institute Genomics Platform"/>
            <consortium name="The Broad Institute Genome Sequencing Center for Infectious Disease"/>
            <person name="Wu L."/>
            <person name="Ma J."/>
        </authorList>
    </citation>
    <scope>NUCLEOTIDE SEQUENCE [LARGE SCALE GENOMIC DNA]</scope>
    <source>
        <strain evidence="11">KCTC 42247</strain>
    </source>
</reference>
<dbReference type="InterPro" id="IPR036097">
    <property type="entry name" value="HisK_dim/P_sf"/>
</dbReference>
<feature type="modified residue" description="4-aspartylphosphate" evidence="6">
    <location>
        <position position="652"/>
    </location>
</feature>
<dbReference type="CDD" id="cd00082">
    <property type="entry name" value="HisKA"/>
    <property type="match status" value="1"/>
</dbReference>
<evidence type="ECO:0000256" key="5">
    <source>
        <dbReference type="ARBA" id="ARBA00022777"/>
    </source>
</evidence>
<evidence type="ECO:0000259" key="8">
    <source>
        <dbReference type="PROSITE" id="PS50109"/>
    </source>
</evidence>
<dbReference type="InterPro" id="IPR001789">
    <property type="entry name" value="Sig_transdc_resp-reg_receiver"/>
</dbReference>
<dbReference type="SMART" id="SM00387">
    <property type="entry name" value="HATPase_c"/>
    <property type="match status" value="1"/>
</dbReference>
<dbReference type="RefSeq" id="WP_156472487.1">
    <property type="nucleotide sequence ID" value="NZ_JBHUMB010000006.1"/>
</dbReference>
<dbReference type="Gene3D" id="1.10.287.130">
    <property type="match status" value="1"/>
</dbReference>
<proteinExistence type="predicted"/>
<evidence type="ECO:0000259" key="9">
    <source>
        <dbReference type="PROSITE" id="PS50110"/>
    </source>
</evidence>
<dbReference type="PROSITE" id="PS50110">
    <property type="entry name" value="RESPONSE_REGULATORY"/>
    <property type="match status" value="1"/>
</dbReference>
<dbReference type="PANTHER" id="PTHR43047:SF72">
    <property type="entry name" value="OSMOSENSING HISTIDINE PROTEIN KINASE SLN1"/>
    <property type="match status" value="1"/>
</dbReference>
<dbReference type="Gene3D" id="3.30.565.10">
    <property type="entry name" value="Histidine kinase-like ATPase, C-terminal domain"/>
    <property type="match status" value="1"/>
</dbReference>
<protein>
    <recommendedName>
        <fullName evidence="2">histidine kinase</fullName>
        <ecNumber evidence="2">2.7.13.3</ecNumber>
    </recommendedName>
</protein>
<dbReference type="InterPro" id="IPR003661">
    <property type="entry name" value="HisK_dim/P_dom"/>
</dbReference>
<organism evidence="10 11">
    <name type="scientific">Sphingobacterium populi</name>
    <dbReference type="NCBI Taxonomy" id="1812824"/>
    <lineage>
        <taxon>Bacteria</taxon>
        <taxon>Pseudomonadati</taxon>
        <taxon>Bacteroidota</taxon>
        <taxon>Sphingobacteriia</taxon>
        <taxon>Sphingobacteriales</taxon>
        <taxon>Sphingobacteriaceae</taxon>
        <taxon>Sphingobacterium</taxon>
    </lineage>
</organism>
<dbReference type="EMBL" id="JBHUMB010000006">
    <property type="protein sequence ID" value="MFD2742959.1"/>
    <property type="molecule type" value="Genomic_DNA"/>
</dbReference>
<dbReference type="CDD" id="cd17546">
    <property type="entry name" value="REC_hyHK_CKI1_RcsC-like"/>
    <property type="match status" value="1"/>
</dbReference>
<dbReference type="InterPro" id="IPR011006">
    <property type="entry name" value="CheY-like_superfamily"/>
</dbReference>
<evidence type="ECO:0000256" key="3">
    <source>
        <dbReference type="ARBA" id="ARBA00022553"/>
    </source>
</evidence>
<gene>
    <name evidence="10" type="ORF">ACFSQ6_06070</name>
</gene>
<dbReference type="EC" id="2.7.13.3" evidence="2"/>
<keyword evidence="7" id="KW-0812">Transmembrane</keyword>
<comment type="caution">
    <text evidence="10">The sequence shown here is derived from an EMBL/GenBank/DDBJ whole genome shotgun (WGS) entry which is preliminary data.</text>
</comment>
<feature type="transmembrane region" description="Helical" evidence="7">
    <location>
        <begin position="311"/>
        <end position="333"/>
    </location>
</feature>
<feature type="domain" description="Histidine kinase" evidence="8">
    <location>
        <begin position="367"/>
        <end position="579"/>
    </location>
</feature>
<accession>A0ABW5UDW7</accession>
<name>A0ABW5UDW7_9SPHI</name>
<dbReference type="GO" id="GO:0016301">
    <property type="term" value="F:kinase activity"/>
    <property type="evidence" value="ECO:0007669"/>
    <property type="project" value="UniProtKB-KW"/>
</dbReference>
<sequence length="853" mass="96798">MNSLKSKIFFILMLSALCIGGIGFYSINNLFELTNRVAQLSNPNKKWELFRKITADLHRLNDIFYTQSLHPAEDFDRQHVILIDSIDDNIRRLRSLYSNELDSAGIRDLDSIPGVLEQIKNEFRVLKSMRSEKQLEVLDNLEEDLLAKLDTFSSSDSLNIIDRISLEIRSRNIPDSMFFQKEENGDKKRGFFQRLFSKAKPPRPEPKVLQQTYKTITDTVVHTVTDTVVVERVDLPPAEDRVTEVIKDAFANYYTDELELMERINQNEIKLYQKSARITMDLEQILNDLRFQENNQTMEQARRTAAFSKNFQHTIIVVIVSFAVLSFLLVFLVGRDINKNKEYQQQILKNEEKAKREVIAKQQFLTTMSHELRTPLTSIIGYAELLDSSDIKAKSIKSSSLHLLNVANEILDSAKIESGIIEISDQVFDLAELLQQIKDNTVNMIADAQLDAQYTIPEEPFYVSSDAYRIQQIIYNLIHNAIKFSYKGFVKLTAGVVETDGIYEVSIDVADSGIGIQESNINKIFEEYQQIGTYKNKSKGIGLGLGLVKKVVQQLHGTISVTSKVGEGSTFHLFLPLKKAEAPISKDEIAGLSKALLKGKAIFCVDDDPLITRLYEMILSEYGAKVTSINDPLKAYQHLKTEGAKYDLVITDVKMPEMTGHELLAALTAAGMRPKKVIASTANVLLNDEEKNELEAYDAYISKPILKIKLLKSITEILDVDWDTSGTHEPNAISRGSAQPMFHIEDLEAFTMGDDAMLEEVLEELQTGNSTMLQDGMRYLRERNAVALGELVHKLSSRFAQIKVKEIRPVKPLEKALLNQEDKMTEAEELLTYWSEVNHRLGQYIADRFKPIG</sequence>
<keyword evidence="3 6" id="KW-0597">Phosphoprotein</keyword>